<evidence type="ECO:0000256" key="3">
    <source>
        <dbReference type="ARBA" id="ARBA00010790"/>
    </source>
</evidence>
<dbReference type="SUPFAM" id="SSF51905">
    <property type="entry name" value="FAD/NAD(P)-binding domain"/>
    <property type="match status" value="1"/>
</dbReference>
<evidence type="ECO:0000313" key="10">
    <source>
        <dbReference type="EMBL" id="CAG8247814.1"/>
    </source>
</evidence>
<dbReference type="InterPro" id="IPR036188">
    <property type="entry name" value="FAD/NAD-bd_sf"/>
</dbReference>
<feature type="domain" description="Glucose-methanol-choline oxidoreductase N-terminal" evidence="8">
    <location>
        <begin position="5"/>
        <end position="301"/>
    </location>
</feature>
<accession>A0A9W4I9Y9</accession>
<dbReference type="Gene3D" id="3.50.50.60">
    <property type="entry name" value="FAD/NAD(P)-binding domain"/>
    <property type="match status" value="1"/>
</dbReference>
<evidence type="ECO:0000256" key="4">
    <source>
        <dbReference type="ARBA" id="ARBA00022490"/>
    </source>
</evidence>
<comment type="similarity">
    <text evidence="3">Belongs to the GMC oxidoreductase family.</text>
</comment>
<dbReference type="EMBL" id="CAJVPA010000033">
    <property type="protein sequence ID" value="CAG8247814.1"/>
    <property type="molecule type" value="Genomic_DNA"/>
</dbReference>
<evidence type="ECO:0000256" key="2">
    <source>
        <dbReference type="ARBA" id="ARBA00004496"/>
    </source>
</evidence>
<comment type="subcellular location">
    <subcellularLocation>
        <location evidence="2">Cytoplasm</location>
    </subcellularLocation>
    <subcellularLocation>
        <location evidence="1">Secreted</location>
        <location evidence="1">Cell wall</location>
    </subcellularLocation>
</comment>
<evidence type="ECO:0000256" key="5">
    <source>
        <dbReference type="ARBA" id="ARBA00022512"/>
    </source>
</evidence>
<evidence type="ECO:0000256" key="1">
    <source>
        <dbReference type="ARBA" id="ARBA00004191"/>
    </source>
</evidence>
<dbReference type="PIRSF" id="PIRSF000137">
    <property type="entry name" value="Alcohol_oxidase"/>
    <property type="match status" value="1"/>
</dbReference>
<feature type="active site" description="Proton acceptor" evidence="6">
    <location>
        <position position="541"/>
    </location>
</feature>
<dbReference type="InterPro" id="IPR007867">
    <property type="entry name" value="GMC_OxRtase_C"/>
</dbReference>
<evidence type="ECO:0000256" key="7">
    <source>
        <dbReference type="PIRSR" id="PIRSR000137-2"/>
    </source>
</evidence>
<dbReference type="GO" id="GO:0005737">
    <property type="term" value="C:cytoplasm"/>
    <property type="evidence" value="ECO:0007669"/>
    <property type="project" value="UniProtKB-SubCell"/>
</dbReference>
<feature type="binding site" evidence="7">
    <location>
        <position position="229"/>
    </location>
    <ligand>
        <name>FAD</name>
        <dbReference type="ChEBI" id="CHEBI:57692"/>
    </ligand>
</feature>
<dbReference type="Pfam" id="PF00732">
    <property type="entry name" value="GMC_oxred_N"/>
    <property type="match status" value="1"/>
</dbReference>
<keyword evidence="7" id="KW-0285">Flavoprotein</keyword>
<dbReference type="AlphaFoldDB" id="A0A9W4I9Y9"/>
<evidence type="ECO:0008006" key="12">
    <source>
        <dbReference type="Google" id="ProtNLM"/>
    </source>
</evidence>
<evidence type="ECO:0000259" key="8">
    <source>
        <dbReference type="Pfam" id="PF00732"/>
    </source>
</evidence>
<dbReference type="InterPro" id="IPR000172">
    <property type="entry name" value="GMC_OxRdtase_N"/>
</dbReference>
<keyword evidence="7" id="KW-0274">FAD</keyword>
<dbReference type="PANTHER" id="PTHR11552:SF134">
    <property type="entry name" value="GLUCOSE-METHANOL-CHOLINE OXIDOREDUCTASE N-TERMINAL DOMAIN-CONTAINING PROTEIN"/>
    <property type="match status" value="1"/>
</dbReference>
<keyword evidence="4" id="KW-0963">Cytoplasm</keyword>
<proteinExistence type="inferred from homology"/>
<evidence type="ECO:0000256" key="6">
    <source>
        <dbReference type="PIRSR" id="PIRSR000137-1"/>
    </source>
</evidence>
<gene>
    <name evidence="10" type="ORF">PSALAMII_LOCUS691</name>
</gene>
<dbReference type="PANTHER" id="PTHR11552">
    <property type="entry name" value="GLUCOSE-METHANOL-CHOLINE GMC OXIDOREDUCTASE"/>
    <property type="match status" value="1"/>
</dbReference>
<protein>
    <recommendedName>
        <fullName evidence="12">Glucose-methanol-choline oxidoreductase N-terminal domain-containing protein</fullName>
    </recommendedName>
</protein>
<feature type="binding site" evidence="7">
    <location>
        <begin position="496"/>
        <end position="497"/>
    </location>
    <ligand>
        <name>FAD</name>
        <dbReference type="ChEBI" id="CHEBI:57692"/>
    </ligand>
</feature>
<evidence type="ECO:0000259" key="9">
    <source>
        <dbReference type="Pfam" id="PF05199"/>
    </source>
</evidence>
<comment type="caution">
    <text evidence="10">The sequence shown here is derived from an EMBL/GenBank/DDBJ whole genome shotgun (WGS) entry which is preliminary data.</text>
</comment>
<name>A0A9W4I9Y9_9EURO</name>
<feature type="domain" description="Glucose-methanol-choline oxidoreductase C-terminal" evidence="9">
    <location>
        <begin position="417"/>
        <end position="550"/>
    </location>
</feature>
<comment type="cofactor">
    <cofactor evidence="7">
        <name>FAD</name>
        <dbReference type="ChEBI" id="CHEBI:57692"/>
    </cofactor>
</comment>
<organism evidence="10 11">
    <name type="scientific">Penicillium salamii</name>
    <dbReference type="NCBI Taxonomy" id="1612424"/>
    <lineage>
        <taxon>Eukaryota</taxon>
        <taxon>Fungi</taxon>
        <taxon>Dikarya</taxon>
        <taxon>Ascomycota</taxon>
        <taxon>Pezizomycotina</taxon>
        <taxon>Eurotiomycetes</taxon>
        <taxon>Eurotiomycetidae</taxon>
        <taxon>Eurotiales</taxon>
        <taxon>Aspergillaceae</taxon>
        <taxon>Penicillium</taxon>
    </lineage>
</organism>
<feature type="active site" description="Proton donor" evidence="6">
    <location>
        <position position="497"/>
    </location>
</feature>
<keyword evidence="5" id="KW-0134">Cell wall</keyword>
<dbReference type="OrthoDB" id="269227at2759"/>
<evidence type="ECO:0000313" key="11">
    <source>
        <dbReference type="Proteomes" id="UP001152646"/>
    </source>
</evidence>
<dbReference type="GO" id="GO:0016614">
    <property type="term" value="F:oxidoreductase activity, acting on CH-OH group of donors"/>
    <property type="evidence" value="ECO:0007669"/>
    <property type="project" value="InterPro"/>
</dbReference>
<reference evidence="10" key="1">
    <citation type="submission" date="2021-07" db="EMBL/GenBank/DDBJ databases">
        <authorList>
            <person name="Branca A.L. A."/>
        </authorList>
    </citation>
    <scope>NUCLEOTIDE SEQUENCE</scope>
</reference>
<dbReference type="Gene3D" id="3.30.560.10">
    <property type="entry name" value="Glucose Oxidase, domain 3"/>
    <property type="match status" value="1"/>
</dbReference>
<feature type="binding site" evidence="7">
    <location>
        <begin position="92"/>
        <end position="95"/>
    </location>
    <ligand>
        <name>FAD</name>
        <dbReference type="ChEBI" id="CHEBI:57692"/>
    </ligand>
</feature>
<keyword evidence="5" id="KW-0964">Secreted</keyword>
<dbReference type="InterPro" id="IPR012132">
    <property type="entry name" value="GMC_OxRdtase"/>
</dbReference>
<dbReference type="Pfam" id="PF05199">
    <property type="entry name" value="GMC_oxred_C"/>
    <property type="match status" value="1"/>
</dbReference>
<dbReference type="GO" id="GO:0050660">
    <property type="term" value="F:flavin adenine dinucleotide binding"/>
    <property type="evidence" value="ECO:0007669"/>
    <property type="project" value="InterPro"/>
</dbReference>
<dbReference type="SUPFAM" id="SSF54373">
    <property type="entry name" value="FAD-linked reductases, C-terminal domain"/>
    <property type="match status" value="1"/>
</dbReference>
<sequence>MSTFDFIVVGSGPSGSAIAAGLANSTAKPRVLLLEAGDAKEDRNLRVDGQRWTTFTDQSMNWGFKTTPQPDCANREIDYSRGRCMGGSSAINFGVYSVGARDDYQEWARIAGDDDYSWPKIQRRFKALETFHGQIPDGIDSKYADPKTRHHGSEGPLHVGFAREWERDLTDVLDVFEEAGFPLNPDHNSGNPIGMSVMINSAHRGLRSMASDLTKGNGDNLTIVTGAPVQRVLLEGKKAVGVESNGKKYYGKMEVILSAGSLNDPRILMHSGIGPAAQLQQYQIPVVHDVPAIGQGLRDHCFVPMVNTRTDTSTDRKAFYGDKDAMEAASKQWQQDGTGPWAKFACELGIGWFKLAEQLTSSPEFKALPADEQKYLLSETVPHYEVITHFPIHWFIPDFPADALNYSCLLVFLFNAQTRGEVTLQSTDPDAPLSFNPKFLAHPFDRKLAIEALRDSFRVAKHDSYKKDNVAELAMPKSESDEDLLEYWQQNISSSWHMTGTVKMGKKGDADAVVDQDFRVYGIESLRVADMAVVPVLVNAHVQSVAYVTGVTCAEKLIKEYQLNGAPVRAAKLA</sequence>
<dbReference type="Proteomes" id="UP001152646">
    <property type="component" value="Unassembled WGS sequence"/>
</dbReference>